<proteinExistence type="predicted"/>
<evidence type="ECO:0000256" key="2">
    <source>
        <dbReference type="ARBA" id="ARBA00023125"/>
    </source>
</evidence>
<gene>
    <name evidence="5" type="ORF">EQG79_25950</name>
</gene>
<dbReference type="InterPro" id="IPR011991">
    <property type="entry name" value="ArsR-like_HTH"/>
</dbReference>
<evidence type="ECO:0000256" key="3">
    <source>
        <dbReference type="ARBA" id="ARBA00023163"/>
    </source>
</evidence>
<dbReference type="Gene3D" id="1.10.10.10">
    <property type="entry name" value="Winged helix-like DNA-binding domain superfamily/Winged helix DNA-binding domain"/>
    <property type="match status" value="1"/>
</dbReference>
<dbReference type="PANTHER" id="PTHR33204">
    <property type="entry name" value="TRANSCRIPTIONAL REGULATOR, MARR FAMILY"/>
    <property type="match status" value="1"/>
</dbReference>
<reference evidence="5 6" key="1">
    <citation type="submission" date="2019-01" db="EMBL/GenBank/DDBJ databases">
        <title>Spirosoma flava sp. nov., a propanil-degrading bacterium isolated from herbicide-contaminated soil.</title>
        <authorList>
            <person name="Zhang L."/>
            <person name="Jiang J.-D."/>
        </authorList>
    </citation>
    <scope>NUCLEOTIDE SEQUENCE [LARGE SCALE GENOMIC DNA]</scope>
    <source>
        <strain evidence="5 6">TY50</strain>
    </source>
</reference>
<keyword evidence="2" id="KW-0238">DNA-binding</keyword>
<dbReference type="InterPro" id="IPR002577">
    <property type="entry name" value="HTH_HxlR"/>
</dbReference>
<dbReference type="CDD" id="cd00090">
    <property type="entry name" value="HTH_ARSR"/>
    <property type="match status" value="1"/>
</dbReference>
<dbReference type="RefSeq" id="WP_077922944.1">
    <property type="nucleotide sequence ID" value="NZ_SBLB01000009.1"/>
</dbReference>
<comment type="caution">
    <text evidence="5">The sequence shown here is derived from an EMBL/GenBank/DDBJ whole genome shotgun (WGS) entry which is preliminary data.</text>
</comment>
<feature type="domain" description="HTH hxlR-type" evidence="4">
    <location>
        <begin position="7"/>
        <end position="110"/>
    </location>
</feature>
<dbReference type="EMBL" id="SBLB01000009">
    <property type="protein sequence ID" value="RYC67127.1"/>
    <property type="molecule type" value="Genomic_DNA"/>
</dbReference>
<evidence type="ECO:0000259" key="4">
    <source>
        <dbReference type="PROSITE" id="PS51118"/>
    </source>
</evidence>
<dbReference type="AlphaFoldDB" id="A0A4Q2UDG5"/>
<protein>
    <submittedName>
        <fullName evidence="5">Transcriptional regulator</fullName>
    </submittedName>
</protein>
<organism evidence="5 6">
    <name type="scientific">Spirosoma sordidisoli</name>
    <dbReference type="NCBI Taxonomy" id="2502893"/>
    <lineage>
        <taxon>Bacteria</taxon>
        <taxon>Pseudomonadati</taxon>
        <taxon>Bacteroidota</taxon>
        <taxon>Cytophagia</taxon>
        <taxon>Cytophagales</taxon>
        <taxon>Cytophagaceae</taxon>
        <taxon>Spirosoma</taxon>
    </lineage>
</organism>
<sequence length="112" mass="12680">MLNGTTCPASLLSIKDALEVLEGKWKLLILFVLSSGPKRFSQLSREIKGISDRTLSKELKLLEMNQLVTRTVTHTPLPEVHYEITPHGRSLAAVLDELHKWGLLHRSEIIRD</sequence>
<evidence type="ECO:0000313" key="5">
    <source>
        <dbReference type="EMBL" id="RYC67127.1"/>
    </source>
</evidence>
<keyword evidence="6" id="KW-1185">Reference proteome</keyword>
<dbReference type="Pfam" id="PF01638">
    <property type="entry name" value="HxlR"/>
    <property type="match status" value="1"/>
</dbReference>
<accession>A0A4Q2UDG5</accession>
<keyword evidence="3" id="KW-0804">Transcription</keyword>
<evidence type="ECO:0000256" key="1">
    <source>
        <dbReference type="ARBA" id="ARBA00023015"/>
    </source>
</evidence>
<keyword evidence="1" id="KW-0805">Transcription regulation</keyword>
<dbReference type="InterPro" id="IPR036390">
    <property type="entry name" value="WH_DNA-bd_sf"/>
</dbReference>
<dbReference type="GO" id="GO:0003677">
    <property type="term" value="F:DNA binding"/>
    <property type="evidence" value="ECO:0007669"/>
    <property type="project" value="UniProtKB-KW"/>
</dbReference>
<dbReference type="InterPro" id="IPR036388">
    <property type="entry name" value="WH-like_DNA-bd_sf"/>
</dbReference>
<dbReference type="Proteomes" id="UP000290407">
    <property type="component" value="Unassembled WGS sequence"/>
</dbReference>
<dbReference type="SUPFAM" id="SSF46785">
    <property type="entry name" value="Winged helix' DNA-binding domain"/>
    <property type="match status" value="1"/>
</dbReference>
<evidence type="ECO:0000313" key="6">
    <source>
        <dbReference type="Proteomes" id="UP000290407"/>
    </source>
</evidence>
<dbReference type="GO" id="GO:0006355">
    <property type="term" value="P:regulation of DNA-templated transcription"/>
    <property type="evidence" value="ECO:0007669"/>
    <property type="project" value="UniProtKB-ARBA"/>
</dbReference>
<name>A0A4Q2UDG5_9BACT</name>
<dbReference type="PROSITE" id="PS51118">
    <property type="entry name" value="HTH_HXLR"/>
    <property type="match status" value="1"/>
</dbReference>